<evidence type="ECO:0000313" key="6">
    <source>
        <dbReference type="Proteomes" id="UP001595925"/>
    </source>
</evidence>
<keyword evidence="6" id="KW-1185">Reference proteome</keyword>
<dbReference type="InterPro" id="IPR049174">
    <property type="entry name" value="Beta-AFase-like"/>
</dbReference>
<organism evidence="5 6">
    <name type="scientific">Saliphagus infecundisoli</name>
    <dbReference type="NCBI Taxonomy" id="1849069"/>
    <lineage>
        <taxon>Archaea</taxon>
        <taxon>Methanobacteriati</taxon>
        <taxon>Methanobacteriota</taxon>
        <taxon>Stenosarchaea group</taxon>
        <taxon>Halobacteria</taxon>
        <taxon>Halobacteriales</taxon>
        <taxon>Natrialbaceae</taxon>
        <taxon>Saliphagus</taxon>
    </lineage>
</organism>
<proteinExistence type="predicted"/>
<dbReference type="PANTHER" id="PTHR43465">
    <property type="entry name" value="DUF1680 DOMAIN PROTEIN (AFU_ORTHOLOGUE AFUA_1G08910)"/>
    <property type="match status" value="1"/>
</dbReference>
<feature type="region of interest" description="Disordered" evidence="1">
    <location>
        <begin position="498"/>
        <end position="520"/>
    </location>
</feature>
<dbReference type="GO" id="GO:0016787">
    <property type="term" value="F:hydrolase activity"/>
    <property type="evidence" value="ECO:0007669"/>
    <property type="project" value="UniProtKB-KW"/>
</dbReference>
<protein>
    <submittedName>
        <fullName evidence="5">Glycoside hydrolase family 127 protein</fullName>
    </submittedName>
</protein>
<keyword evidence="5" id="KW-0378">Hydrolase</keyword>
<feature type="domain" description="Non-reducing end beta-L-arabinofuranosidase-like GH127 middle" evidence="3">
    <location>
        <begin position="434"/>
        <end position="541"/>
    </location>
</feature>
<feature type="domain" description="Non-reducing end beta-L-arabinofuranosidase-like GH127 C-terminal" evidence="4">
    <location>
        <begin position="545"/>
        <end position="657"/>
    </location>
</feature>
<dbReference type="InterPro" id="IPR049046">
    <property type="entry name" value="Beta-AFase-like_GH127_middle"/>
</dbReference>
<dbReference type="Proteomes" id="UP001595925">
    <property type="component" value="Unassembled WGS sequence"/>
</dbReference>
<dbReference type="EMBL" id="JBHSJG010000059">
    <property type="protein sequence ID" value="MFC4990042.1"/>
    <property type="molecule type" value="Genomic_DNA"/>
</dbReference>
<dbReference type="InterPro" id="IPR008928">
    <property type="entry name" value="6-hairpin_glycosidase_sf"/>
</dbReference>
<evidence type="ECO:0000259" key="2">
    <source>
        <dbReference type="Pfam" id="PF07944"/>
    </source>
</evidence>
<accession>A0ABD5QJT8</accession>
<gene>
    <name evidence="5" type="ORF">ACFPFO_20210</name>
</gene>
<dbReference type="Pfam" id="PF20736">
    <property type="entry name" value="Glyco_hydro127M"/>
    <property type="match status" value="1"/>
</dbReference>
<name>A0ABD5QJT8_9EURY</name>
<dbReference type="RefSeq" id="WP_263623783.1">
    <property type="nucleotide sequence ID" value="NZ_JAIVEF010000032.1"/>
</dbReference>
<dbReference type="PANTHER" id="PTHR43465:SF2">
    <property type="entry name" value="DUF1680 DOMAIN PROTEIN (AFU_ORTHOLOGUE AFUA_1G08910)"/>
    <property type="match status" value="1"/>
</dbReference>
<comment type="caution">
    <text evidence="5">The sequence shown here is derived from an EMBL/GenBank/DDBJ whole genome shotgun (WGS) entry which is preliminary data.</text>
</comment>
<reference evidence="5 6" key="1">
    <citation type="journal article" date="2019" name="Int. J. Syst. Evol. Microbiol.">
        <title>The Global Catalogue of Microorganisms (GCM) 10K type strain sequencing project: providing services to taxonomists for standard genome sequencing and annotation.</title>
        <authorList>
            <consortium name="The Broad Institute Genomics Platform"/>
            <consortium name="The Broad Institute Genome Sequencing Center for Infectious Disease"/>
            <person name="Wu L."/>
            <person name="Ma J."/>
        </authorList>
    </citation>
    <scope>NUCLEOTIDE SEQUENCE [LARGE SCALE GENOMIC DNA]</scope>
    <source>
        <strain evidence="5 6">CGMCC 1.15824</strain>
    </source>
</reference>
<dbReference type="AlphaFoldDB" id="A0ABD5QJT8"/>
<dbReference type="SUPFAM" id="SSF48208">
    <property type="entry name" value="Six-hairpin glycosidases"/>
    <property type="match status" value="1"/>
</dbReference>
<dbReference type="InterPro" id="IPR012878">
    <property type="entry name" value="Beta-AFase-like_GH127_cat"/>
</dbReference>
<evidence type="ECO:0000313" key="5">
    <source>
        <dbReference type="EMBL" id="MFC4990042.1"/>
    </source>
</evidence>
<evidence type="ECO:0000259" key="4">
    <source>
        <dbReference type="Pfam" id="PF20737"/>
    </source>
</evidence>
<feature type="domain" description="Non-reducing end beta-L-arabinofuranosidase-like GH127 catalytic" evidence="2">
    <location>
        <begin position="12"/>
        <end position="423"/>
    </location>
</feature>
<dbReference type="InterPro" id="IPR049049">
    <property type="entry name" value="Beta-AFase-like_GH127_C"/>
</dbReference>
<dbReference type="Pfam" id="PF07944">
    <property type="entry name" value="Beta-AFase-like_GH127_cat"/>
    <property type="match status" value="1"/>
</dbReference>
<sequence>MVSPQSSIGVADVSVDDEFWSPWIERNREVTIEYQYEQLEESGTLENFRRARDGESGGFQGMWFQDSDAYKWLEGASYELAKRDDPDLRERVNEVIDLVAAAQREDGYVNTYFQLVEPEKKWTNLHLMHELYCGGHLIEAAVAHYQATRERSLLDIATGFADHVDDVFGDELDGVPGHEEIELALIRLYHVTGKERYLERAEYFVDLRGHNDRLGWEATHLDEIGGHAYADLPEGRGDDLMDVAGNLFLEDSEYDGSYAQAHEPVREQDTVEGHSVRAMYLLAAVADLVAETGDEALWAATELLWENMTTKQMYITGGIGPEHAHEGFTEDYELPNETAYAETCAAIGSIFWNQRLLEYTGEAKYADLIEETLYNGFLAGVGLDGRQFFYVNPLASSGDHHRKGWFTCACCPPNAARLFASLGAYLYSERDGELYINQYVGSTLSTTVGGVNVDLEQESALPWDGEITLEIEADGTVPINLRIPDWADGATVIVDGVPVSDGNRSSDVERSESSSGPVEYGGTGFVRVERDWGGETIEIRLDQTVELLAAHPDVEADAGRVAVARPPLVYCAEAVDNDRPLHQYAVPEGADASAAHRDDLLDGVTVVETEAAVPDYDGWEKRLYRPVEQTGTEFDRLEFVPYYAWDNREAGAMQVWHRLDRP</sequence>
<evidence type="ECO:0000256" key="1">
    <source>
        <dbReference type="SAM" id="MobiDB-lite"/>
    </source>
</evidence>
<evidence type="ECO:0000259" key="3">
    <source>
        <dbReference type="Pfam" id="PF20736"/>
    </source>
</evidence>
<dbReference type="Pfam" id="PF20737">
    <property type="entry name" value="Glyco_hydro127C"/>
    <property type="match status" value="1"/>
</dbReference>